<dbReference type="Proteomes" id="UP000244016">
    <property type="component" value="Unassembled WGS sequence"/>
</dbReference>
<dbReference type="Pfam" id="PF12706">
    <property type="entry name" value="Lactamase_B_2"/>
    <property type="match status" value="1"/>
</dbReference>
<dbReference type="GO" id="GO:0042781">
    <property type="term" value="F:3'-tRNA processing endoribonuclease activity"/>
    <property type="evidence" value="ECO:0007669"/>
    <property type="project" value="TreeGrafter"/>
</dbReference>
<evidence type="ECO:0000256" key="1">
    <source>
        <dbReference type="ARBA" id="ARBA00022833"/>
    </source>
</evidence>
<reference evidence="3 4" key="1">
    <citation type="submission" date="2017-08" db="EMBL/GenBank/DDBJ databases">
        <title>Burning lignite coal seam in the remote Altai Mountains harbors a hydrogen-driven thermophilic microbial community.</title>
        <authorList>
            <person name="Kadnikov V.V."/>
            <person name="Mardanov A.V."/>
            <person name="Ivasenko D."/>
            <person name="Beletsky A.V."/>
            <person name="Karnachuk O.V."/>
            <person name="Ravin N.V."/>
        </authorList>
    </citation>
    <scope>NUCLEOTIDE SEQUENCE [LARGE SCALE GENOMIC DNA]</scope>
    <source>
        <strain evidence="3">AL31</strain>
    </source>
</reference>
<name>A0A2T5G689_9BACL</name>
<dbReference type="Gene3D" id="3.60.15.10">
    <property type="entry name" value="Ribonuclease Z/Hydroxyacylglutathione hydrolase-like"/>
    <property type="match status" value="1"/>
</dbReference>
<comment type="caution">
    <text evidence="3">The sequence shown here is derived from an EMBL/GenBank/DDBJ whole genome shotgun (WGS) entry which is preliminary data.</text>
</comment>
<protein>
    <submittedName>
        <fullName evidence="3">Metal-dependent hydrolase</fullName>
    </submittedName>
</protein>
<gene>
    <name evidence="3" type="ORF">BLITH_1338</name>
</gene>
<dbReference type="PANTHER" id="PTHR46018:SF4">
    <property type="entry name" value="METALLO-HYDROLASE YHFI-RELATED"/>
    <property type="match status" value="1"/>
</dbReference>
<dbReference type="EMBL" id="PEBW01000004">
    <property type="protein sequence ID" value="PTQ51700.1"/>
    <property type="molecule type" value="Genomic_DNA"/>
</dbReference>
<accession>A0A2T5G689</accession>
<proteinExistence type="predicted"/>
<dbReference type="InterPro" id="IPR036866">
    <property type="entry name" value="RibonucZ/Hydroxyglut_hydro"/>
</dbReference>
<dbReference type="AlphaFoldDB" id="A0A2T5G689"/>
<dbReference type="SUPFAM" id="SSF56281">
    <property type="entry name" value="Metallo-hydrolase/oxidoreductase"/>
    <property type="match status" value="1"/>
</dbReference>
<evidence type="ECO:0000259" key="2">
    <source>
        <dbReference type="SMART" id="SM00849"/>
    </source>
</evidence>
<dbReference type="PANTHER" id="PTHR46018">
    <property type="entry name" value="ZINC PHOSPHODIESTERASE ELAC PROTEIN 1"/>
    <property type="match status" value="1"/>
</dbReference>
<dbReference type="SMART" id="SM00849">
    <property type="entry name" value="Lactamase_B"/>
    <property type="match status" value="1"/>
</dbReference>
<dbReference type="InterPro" id="IPR001279">
    <property type="entry name" value="Metallo-B-lactamas"/>
</dbReference>
<evidence type="ECO:0000313" key="3">
    <source>
        <dbReference type="EMBL" id="PTQ51700.1"/>
    </source>
</evidence>
<evidence type="ECO:0000313" key="4">
    <source>
        <dbReference type="Proteomes" id="UP000244016"/>
    </source>
</evidence>
<dbReference type="CDD" id="cd07716">
    <property type="entry name" value="RNaseZ_short-form-like_MBL-fold"/>
    <property type="match status" value="1"/>
</dbReference>
<sequence>MKGELLVLGSFGAYPEAENGTAGYLLTAGTFRLLLDAGSGVLRELLRVYRYEDLSACLLSHYHFDHVADLGPLLYAQQLLRERKPLPPFPVYLPREPEKASLPYVGIPGTEVHLYGEGEVREIGPWRVRFRRTQHSVPTFAIRLELDDLHVVYTADAAYAEDLVAFARGAALLLAEAFFYAGEEDRASSRGHMTSRQAGRLAREAGVRTLVLTHLPHEGIPTLLVEEAKAEFPGEVLLASPGLRILLA</sequence>
<keyword evidence="3" id="KW-0378">Hydrolase</keyword>
<keyword evidence="1" id="KW-0862">Zinc</keyword>
<feature type="domain" description="Metallo-beta-lactamase" evidence="2">
    <location>
        <begin position="20"/>
        <end position="214"/>
    </location>
</feature>
<organism evidence="3 4">
    <name type="scientific">Brockia lithotrophica</name>
    <dbReference type="NCBI Taxonomy" id="933949"/>
    <lineage>
        <taxon>Bacteria</taxon>
        <taxon>Bacillati</taxon>
        <taxon>Bacillota</taxon>
        <taxon>Bacilli</taxon>
        <taxon>Bacillales</taxon>
        <taxon>Bacillales Family X. Incertae Sedis</taxon>
        <taxon>Brockia</taxon>
    </lineage>
</organism>